<dbReference type="InterPro" id="IPR007169">
    <property type="entry name" value="RemA-like"/>
</dbReference>
<gene>
    <name evidence="1" type="ORF">IAD28_03490</name>
</gene>
<accession>A0A9D1NPZ3</accession>
<reference evidence="1" key="2">
    <citation type="journal article" date="2021" name="PeerJ">
        <title>Extensive microbial diversity within the chicken gut microbiome revealed by metagenomics and culture.</title>
        <authorList>
            <person name="Gilroy R."/>
            <person name="Ravi A."/>
            <person name="Getino M."/>
            <person name="Pursley I."/>
            <person name="Horton D.L."/>
            <person name="Alikhan N.F."/>
            <person name="Baker D."/>
            <person name="Gharbi K."/>
            <person name="Hall N."/>
            <person name="Watson M."/>
            <person name="Adriaenssens E.M."/>
            <person name="Foster-Nyarko E."/>
            <person name="Jarju S."/>
            <person name="Secka A."/>
            <person name="Antonio M."/>
            <person name="Oren A."/>
            <person name="Chaudhuri R.R."/>
            <person name="La Ragione R."/>
            <person name="Hildebrand F."/>
            <person name="Pallen M.J."/>
        </authorList>
    </citation>
    <scope>NUCLEOTIDE SEQUENCE</scope>
    <source>
        <strain evidence="1">1370</strain>
    </source>
</reference>
<sequence>MLLHLGNGVSVPKKNVIAIFDIERSSTSRITREYLSLAGKSGWVIYCSDDMPKSFVVALDEELSERVYISPLSPAVLRDRMKAQL</sequence>
<evidence type="ECO:0000313" key="2">
    <source>
        <dbReference type="Proteomes" id="UP000823960"/>
    </source>
</evidence>
<evidence type="ECO:0000313" key="1">
    <source>
        <dbReference type="EMBL" id="HIV10744.1"/>
    </source>
</evidence>
<dbReference type="EMBL" id="DVOL01000045">
    <property type="protein sequence ID" value="HIV10744.1"/>
    <property type="molecule type" value="Genomic_DNA"/>
</dbReference>
<proteinExistence type="predicted"/>
<dbReference type="NCBIfam" id="NF046065">
    <property type="entry name" value="MtxRegRemB"/>
    <property type="match status" value="1"/>
</dbReference>
<reference evidence="1" key="1">
    <citation type="submission" date="2020-10" db="EMBL/GenBank/DDBJ databases">
        <authorList>
            <person name="Gilroy R."/>
        </authorList>
    </citation>
    <scope>NUCLEOTIDE SEQUENCE</scope>
    <source>
        <strain evidence="1">1370</strain>
    </source>
</reference>
<comment type="caution">
    <text evidence="1">The sequence shown here is derived from an EMBL/GenBank/DDBJ whole genome shotgun (WGS) entry which is preliminary data.</text>
</comment>
<dbReference type="Pfam" id="PF04025">
    <property type="entry name" value="RemA-like"/>
    <property type="match status" value="1"/>
</dbReference>
<name>A0A9D1NPZ3_9FIRM</name>
<organism evidence="1 2">
    <name type="scientific">Candidatus Faeciplasma avium</name>
    <dbReference type="NCBI Taxonomy" id="2840798"/>
    <lineage>
        <taxon>Bacteria</taxon>
        <taxon>Bacillati</taxon>
        <taxon>Bacillota</taxon>
        <taxon>Clostridia</taxon>
        <taxon>Eubacteriales</taxon>
        <taxon>Oscillospiraceae</taxon>
        <taxon>Oscillospiraceae incertae sedis</taxon>
        <taxon>Candidatus Faeciplasma</taxon>
    </lineage>
</organism>
<protein>
    <submittedName>
        <fullName evidence="1">DUF370 domain-containing protein</fullName>
    </submittedName>
</protein>
<dbReference type="AlphaFoldDB" id="A0A9D1NPZ3"/>
<dbReference type="Proteomes" id="UP000823960">
    <property type="component" value="Unassembled WGS sequence"/>
</dbReference>